<evidence type="ECO:0000256" key="4">
    <source>
        <dbReference type="ARBA" id="ARBA00022806"/>
    </source>
</evidence>
<dbReference type="InterPro" id="IPR044774">
    <property type="entry name" value="Suv3_DEXQc"/>
</dbReference>
<dbReference type="PANTHER" id="PTHR12131">
    <property type="entry name" value="ATP-DEPENDENT RNA AND DNA HELICASE"/>
    <property type="match status" value="1"/>
</dbReference>
<protein>
    <recommendedName>
        <fullName evidence="1">RNA helicase</fullName>
        <ecNumber evidence="1">3.6.4.13</ecNumber>
    </recommendedName>
</protein>
<dbReference type="SMART" id="SM00490">
    <property type="entry name" value="HELICc"/>
    <property type="match status" value="1"/>
</dbReference>
<dbReference type="Proteomes" id="UP000184241">
    <property type="component" value="Unassembled WGS sequence"/>
</dbReference>
<dbReference type="InterPro" id="IPR014001">
    <property type="entry name" value="Helicase_ATP-bd"/>
</dbReference>
<dbReference type="FunFam" id="3.40.50.300:FF:000269">
    <property type="entry name" value="ATP-dependent RNA helicase SUPV3L1, mitochondrial"/>
    <property type="match status" value="1"/>
</dbReference>
<dbReference type="InterPro" id="IPR055206">
    <property type="entry name" value="DEXQc_SUV3"/>
</dbReference>
<dbReference type="RefSeq" id="WP_073022231.1">
    <property type="nucleotide sequence ID" value="NZ_FQXU01000014.1"/>
</dbReference>
<dbReference type="AlphaFoldDB" id="A0A1M6BFQ4"/>
<evidence type="ECO:0000256" key="2">
    <source>
        <dbReference type="ARBA" id="ARBA00022741"/>
    </source>
</evidence>
<comment type="catalytic activity">
    <reaction evidence="7">
        <text>ATP + H2O = ADP + phosphate + H(+)</text>
        <dbReference type="Rhea" id="RHEA:13065"/>
        <dbReference type="ChEBI" id="CHEBI:15377"/>
        <dbReference type="ChEBI" id="CHEBI:15378"/>
        <dbReference type="ChEBI" id="CHEBI:30616"/>
        <dbReference type="ChEBI" id="CHEBI:43474"/>
        <dbReference type="ChEBI" id="CHEBI:456216"/>
        <dbReference type="EC" id="3.6.4.13"/>
    </reaction>
</comment>
<evidence type="ECO:0000256" key="1">
    <source>
        <dbReference type="ARBA" id="ARBA00012552"/>
    </source>
</evidence>
<dbReference type="SUPFAM" id="SSF52540">
    <property type="entry name" value="P-loop containing nucleoside triphosphate hydrolases"/>
    <property type="match status" value="1"/>
</dbReference>
<evidence type="ECO:0000256" key="3">
    <source>
        <dbReference type="ARBA" id="ARBA00022801"/>
    </source>
</evidence>
<dbReference type="GO" id="GO:0016787">
    <property type="term" value="F:hydrolase activity"/>
    <property type="evidence" value="ECO:0007669"/>
    <property type="project" value="UniProtKB-KW"/>
</dbReference>
<dbReference type="Pfam" id="PF22527">
    <property type="entry name" value="DEXQc_Suv3"/>
    <property type="match status" value="1"/>
</dbReference>
<dbReference type="InterPro" id="IPR027417">
    <property type="entry name" value="P-loop_NTPase"/>
</dbReference>
<reference evidence="10 11" key="1">
    <citation type="submission" date="2016-11" db="EMBL/GenBank/DDBJ databases">
        <authorList>
            <person name="Jaros S."/>
            <person name="Januszkiewicz K."/>
            <person name="Wedrychowicz H."/>
        </authorList>
    </citation>
    <scope>NUCLEOTIDE SEQUENCE [LARGE SCALE GENOMIC DNA]</scope>
    <source>
        <strain evidence="10 11">DSM 6191</strain>
    </source>
</reference>
<dbReference type="PROSITE" id="PS51192">
    <property type="entry name" value="HELICASE_ATP_BIND_1"/>
    <property type="match status" value="1"/>
</dbReference>
<evidence type="ECO:0000256" key="5">
    <source>
        <dbReference type="ARBA" id="ARBA00022840"/>
    </source>
</evidence>
<dbReference type="PROSITE" id="PS51194">
    <property type="entry name" value="HELICASE_CTER"/>
    <property type="match status" value="1"/>
</dbReference>
<dbReference type="EC" id="3.6.4.13" evidence="1"/>
<evidence type="ECO:0000313" key="11">
    <source>
        <dbReference type="Proteomes" id="UP000184241"/>
    </source>
</evidence>
<dbReference type="GO" id="GO:0003724">
    <property type="term" value="F:RNA helicase activity"/>
    <property type="evidence" value="ECO:0007669"/>
    <property type="project" value="UniProtKB-EC"/>
</dbReference>
<dbReference type="InterPro" id="IPR050699">
    <property type="entry name" value="RNA-DNA_Helicase"/>
</dbReference>
<dbReference type="Pfam" id="PF00271">
    <property type="entry name" value="Helicase_C"/>
    <property type="match status" value="1"/>
</dbReference>
<accession>A0A1M6BFQ4</accession>
<proteinExistence type="predicted"/>
<keyword evidence="4 10" id="KW-0347">Helicase</keyword>
<sequence length="593" mass="69364">MKKSKDRDFKKLKEQISNIETIARNSKNNALWEQEASLRKKIKILKGMQDKGFKGFKDVYYRYIDLFKYVSERIIEDYNRKNGTEFSFNKIIKDDYEGFMKSGVLSILLTKHIPKVLEEDFNRTFPKNPKDEYRETRKYKRRFYLHLGETNTGKTYNAMEALKKAKKGIYLSPLRILALENYEKLNKQGVPCDLVTGEEEDLVENSRHISCTIEKLNIDDEYDVGIIDEIQMIKDDFRGFAWTRAVLGLKAREIHVCGAFNAKNILVNIIEDCGEDYEIIEYVREMPLIVEDKAFKLKNTSAGDGLVVFSKKKVLELASYFAEKGIKASLIYGDLPPEVRRKQYEEFVTGENSILITTDAIGMGVNLPLKRIVFMDTRKFDGNEVRSLTSQEIKQIAGRAGRKGIYERGYVAAYGESGEFIRYNLETKDENIHEAVLGPSEGIVNIRNIPLKDKLALWSTREVDGSLYRKMDVSEYIIKLENIKTYRLSQEIEWKLMKIPFDISERELMITYLSYIDEIFISNKKEITKPRYFMNDLKELELYYQRINIYYSFGKNFGLEIDIDWIKKERVKIGEKINRLLKNIREEAEDLES</sequence>
<dbReference type="GO" id="GO:0005524">
    <property type="term" value="F:ATP binding"/>
    <property type="evidence" value="ECO:0007669"/>
    <property type="project" value="UniProtKB-KW"/>
</dbReference>
<name>A0A1M6BFQ4_9CLOT</name>
<dbReference type="CDD" id="cd17913">
    <property type="entry name" value="DEXQc_Suv3"/>
    <property type="match status" value="1"/>
</dbReference>
<evidence type="ECO:0000256" key="6">
    <source>
        <dbReference type="ARBA" id="ARBA00022946"/>
    </source>
</evidence>
<evidence type="ECO:0000259" key="9">
    <source>
        <dbReference type="PROSITE" id="PS51194"/>
    </source>
</evidence>
<dbReference type="InterPro" id="IPR001650">
    <property type="entry name" value="Helicase_C-like"/>
</dbReference>
<keyword evidence="2" id="KW-0547">Nucleotide-binding</keyword>
<feature type="domain" description="Helicase ATP-binding" evidence="8">
    <location>
        <begin position="135"/>
        <end position="251"/>
    </location>
</feature>
<dbReference type="EMBL" id="FQXU01000014">
    <property type="protein sequence ID" value="SHI47418.1"/>
    <property type="molecule type" value="Genomic_DNA"/>
</dbReference>
<keyword evidence="3" id="KW-0378">Hydrolase</keyword>
<dbReference type="PANTHER" id="PTHR12131:SF1">
    <property type="entry name" value="ATP-DEPENDENT RNA HELICASE SUPV3L1, MITOCHONDRIAL-RELATED"/>
    <property type="match status" value="1"/>
</dbReference>
<evidence type="ECO:0000313" key="10">
    <source>
        <dbReference type="EMBL" id="SHI47418.1"/>
    </source>
</evidence>
<dbReference type="Gene3D" id="1.20.272.40">
    <property type="match status" value="1"/>
</dbReference>
<dbReference type="Gene3D" id="3.40.50.300">
    <property type="entry name" value="P-loop containing nucleotide triphosphate hydrolases"/>
    <property type="match status" value="2"/>
</dbReference>
<keyword evidence="5" id="KW-0067">ATP-binding</keyword>
<gene>
    <name evidence="10" type="ORF">SAMN02745941_03875</name>
</gene>
<feature type="domain" description="Helicase C-terminal" evidence="9">
    <location>
        <begin position="278"/>
        <end position="443"/>
    </location>
</feature>
<keyword evidence="6" id="KW-0809">Transit peptide</keyword>
<evidence type="ECO:0000256" key="7">
    <source>
        <dbReference type="ARBA" id="ARBA00047984"/>
    </source>
</evidence>
<organism evidence="10 11">
    <name type="scientific">Clostridium intestinale DSM 6191</name>
    <dbReference type="NCBI Taxonomy" id="1121320"/>
    <lineage>
        <taxon>Bacteria</taxon>
        <taxon>Bacillati</taxon>
        <taxon>Bacillota</taxon>
        <taxon>Clostridia</taxon>
        <taxon>Eubacteriales</taxon>
        <taxon>Clostridiaceae</taxon>
        <taxon>Clostridium</taxon>
    </lineage>
</organism>
<evidence type="ECO:0000259" key="8">
    <source>
        <dbReference type="PROSITE" id="PS51192"/>
    </source>
</evidence>